<accession>A0A0C5WZM2</accession>
<dbReference type="KEGG" id="pgb:H744_2c1844"/>
<evidence type="ECO:0000313" key="3">
    <source>
        <dbReference type="Proteomes" id="UP000032303"/>
    </source>
</evidence>
<sequence>MGSSSVLKWHPSLNHYLFDNGDVLLVSSSGQWFLPALHFPLMQFIDGSKSADDILRVRDVYDPQTAALFYFQIEQLTAENLLLDGDTDEQYQRPRFDTEKCVDIKSAEVHGFPAHMTVFNLSAFTLPELFDGSEEFQFFMADIAVYQSCGKRALLTLVFVDDLLDPRISDLPLNTEFIVIKVGGEKVWLTPKFGAAEFSAYHQLQAQLLDNQPVRKWLIKKWPERCHGYSFKVGARINAEQCQQLSGVLLKQLRAESYQLAVYDIDTSAAEYHDVVCSLQQHGCLSKRGPVKLESCLAVYAEDGGSRSISAEQTLDKLNPFISPITGVVSHLEHFESTPDAEVEIYRTSFFKSPPQNTQEPFDQNSFVQICLGKGVSPVQSQVSAVCEAIERVNAQFRGNEPLLKSCPDDLSLRYVPFQSLTPYSERQYLRFADRNDPESKRKQAVQPYRNEEIYWFETWSLTKEEHVYVPLTCCFTNIEIESEHTEQLAFVDEKYGRWHSNGASAGNTREEAILQGLCELIERDAVSIWWYNRVTRPPFELNKIPPELLQPIANSLSKQYEFWVLDVTNDTGVPVMVAVGQHKQHKGFIFGFGCHLKPELAAQRALTELCQLIPVRNQKGAPFDFDAVEEGPYLYPAPERQAVQPCLLCSGDMKDDILSIVEQLQSLNYETLVLDYSREPVPLYTVKVFVPGLCHIWPQLANERLYQVPVKLHWQNALKDERSICQQGFYV</sequence>
<dbReference type="STRING" id="658445.H744_2c1844"/>
<dbReference type="Gene3D" id="3.30.160.660">
    <property type="match status" value="1"/>
</dbReference>
<dbReference type="PATRIC" id="fig|658445.3.peg.3773"/>
<dbReference type="Proteomes" id="UP000032303">
    <property type="component" value="Chromosome 2"/>
</dbReference>
<dbReference type="PROSITE" id="PS51664">
    <property type="entry name" value="YCAO"/>
    <property type="match status" value="1"/>
</dbReference>
<dbReference type="Gene3D" id="3.30.1330.230">
    <property type="match status" value="1"/>
</dbReference>
<reference evidence="2 3" key="1">
    <citation type="submission" date="2013-05" db="EMBL/GenBank/DDBJ databases">
        <title>Complete genome sequence of the lipase-producing bacterium Photobacterium gaetbulicola Gung47.</title>
        <authorList>
            <person name="Kim Y.-O."/>
        </authorList>
    </citation>
    <scope>NUCLEOTIDE SEQUENCE [LARGE SCALE GENOMIC DNA]</scope>
    <source>
        <strain evidence="2 3">Gung47</strain>
    </source>
</reference>
<evidence type="ECO:0000313" key="2">
    <source>
        <dbReference type="EMBL" id="AJR08510.1"/>
    </source>
</evidence>
<organism evidence="2 3">
    <name type="scientific">Photobacterium gaetbulicola Gung47</name>
    <dbReference type="NCBI Taxonomy" id="658445"/>
    <lineage>
        <taxon>Bacteria</taxon>
        <taxon>Pseudomonadati</taxon>
        <taxon>Pseudomonadota</taxon>
        <taxon>Gammaproteobacteria</taxon>
        <taxon>Vibrionales</taxon>
        <taxon>Vibrionaceae</taxon>
        <taxon>Photobacterium</taxon>
    </lineage>
</organism>
<keyword evidence="3" id="KW-1185">Reference proteome</keyword>
<dbReference type="PANTHER" id="PTHR37809">
    <property type="entry name" value="RIBOSOMAL PROTEIN S12 METHYLTHIOTRANSFERASE ACCESSORY FACTOR YCAO"/>
    <property type="match status" value="1"/>
</dbReference>
<dbReference type="HOGENOM" id="CLU_020793_0_0_6"/>
<dbReference type="Pfam" id="PF02624">
    <property type="entry name" value="YcaO"/>
    <property type="match status" value="1"/>
</dbReference>
<dbReference type="PANTHER" id="PTHR37809:SF1">
    <property type="entry name" value="RIBOSOMAL PROTEIN S12 METHYLTHIOTRANSFERASE ACCESSORY FACTOR YCAO"/>
    <property type="match status" value="1"/>
</dbReference>
<gene>
    <name evidence="2" type="ORF">H744_2c1844</name>
</gene>
<dbReference type="Gene3D" id="3.30.40.250">
    <property type="match status" value="1"/>
</dbReference>
<name>A0A0C5WZM2_9GAMM</name>
<evidence type="ECO:0000259" key="1">
    <source>
        <dbReference type="PROSITE" id="PS51664"/>
    </source>
</evidence>
<feature type="domain" description="YcaO" evidence="1">
    <location>
        <begin position="373"/>
        <end position="732"/>
    </location>
</feature>
<dbReference type="InterPro" id="IPR003776">
    <property type="entry name" value="YcaO-like_dom"/>
</dbReference>
<dbReference type="NCBIfam" id="TIGR00702">
    <property type="entry name" value="YcaO-type kinase domain"/>
    <property type="match status" value="1"/>
</dbReference>
<dbReference type="AlphaFoldDB" id="A0A0C5WZM2"/>
<dbReference type="EMBL" id="CP005974">
    <property type="protein sequence ID" value="AJR08510.1"/>
    <property type="molecule type" value="Genomic_DNA"/>
</dbReference>
<protein>
    <recommendedName>
        <fullName evidence="1">YcaO domain-containing protein</fullName>
    </recommendedName>
</protein>
<proteinExistence type="predicted"/>